<dbReference type="GeneID" id="71929187"/>
<geneLocation type="plasmid" evidence="2 3">
    <name>unnamed1</name>
</geneLocation>
<dbReference type="InterPro" id="IPR001254">
    <property type="entry name" value="Trypsin_dom"/>
</dbReference>
<sequence length="383" mass="41836">MKKKGEKFHLMSRRRMMKSLATLGISGSALEYMSHEALAKTTDNPGDEIPRLYGVRTTNREEFLNGNASLKREPKYYTIPRDQWIRTETAFDAAKRIRKKFEDIDGIRVGVQANQSRRGNPDLEVSVSHRTVEGQSETRITPDIDFNELEDRIPPKAKGAVGQGKHKTTREQIPVVAKKKTLKEQAHYDSTYRPVPGGCEVVAGNAYGTIGTPAVDRTHNQQTLVTAGHVVNGGSVSSVYQPQGGSKIGSGGRGIANGTKDCGTIDLASGTSNRYKLADYYGDYKPEIVVGTLGRDRINDMASTADYLNLQGRTSGPASSYITAVDYYDIEVSYNLDGGDSGGPYYDFDGDYIYIAGIHAWGVGNNSRGNRMSVVESTLDVGV</sequence>
<dbReference type="Pfam" id="PF00089">
    <property type="entry name" value="Trypsin"/>
    <property type="match status" value="1"/>
</dbReference>
<dbReference type="Proteomes" id="UP000831768">
    <property type="component" value="Plasmid unnamed1"/>
</dbReference>
<feature type="domain" description="Peptidase S1" evidence="1">
    <location>
        <begin position="219"/>
        <end position="374"/>
    </location>
</feature>
<gene>
    <name evidence="2" type="ORF">MW046_14030</name>
</gene>
<dbReference type="AlphaFoldDB" id="A0A8U0A954"/>
<evidence type="ECO:0000313" key="2">
    <source>
        <dbReference type="EMBL" id="UPM44543.1"/>
    </source>
</evidence>
<dbReference type="SUPFAM" id="SSF50494">
    <property type="entry name" value="Trypsin-like serine proteases"/>
    <property type="match status" value="1"/>
</dbReference>
<accession>A0A8U0A954</accession>
<dbReference type="GO" id="GO:0004252">
    <property type="term" value="F:serine-type endopeptidase activity"/>
    <property type="evidence" value="ECO:0007669"/>
    <property type="project" value="InterPro"/>
</dbReference>
<keyword evidence="3" id="KW-1185">Reference proteome</keyword>
<organism evidence="2 3">
    <name type="scientific">Halocatena salina</name>
    <dbReference type="NCBI Taxonomy" id="2934340"/>
    <lineage>
        <taxon>Archaea</taxon>
        <taxon>Methanobacteriati</taxon>
        <taxon>Methanobacteriota</taxon>
        <taxon>Stenosarchaea group</taxon>
        <taxon>Halobacteria</taxon>
        <taxon>Halobacteriales</taxon>
        <taxon>Natronomonadaceae</taxon>
        <taxon>Halocatena</taxon>
    </lineage>
</organism>
<dbReference type="PROSITE" id="PS51318">
    <property type="entry name" value="TAT"/>
    <property type="match status" value="1"/>
</dbReference>
<proteinExistence type="predicted"/>
<protein>
    <submittedName>
        <fullName evidence="2">S1 family peptidase</fullName>
    </submittedName>
</protein>
<dbReference type="InterPro" id="IPR009003">
    <property type="entry name" value="Peptidase_S1_PA"/>
</dbReference>
<keyword evidence="2" id="KW-0614">Plasmid</keyword>
<dbReference type="InterPro" id="IPR006311">
    <property type="entry name" value="TAT_signal"/>
</dbReference>
<dbReference type="RefSeq" id="WP_247995197.1">
    <property type="nucleotide sequence ID" value="NZ_CP096020.1"/>
</dbReference>
<evidence type="ECO:0000313" key="3">
    <source>
        <dbReference type="Proteomes" id="UP000831768"/>
    </source>
</evidence>
<dbReference type="KEGG" id="haad:MW046_14030"/>
<name>A0A8U0A954_9EURY</name>
<reference evidence="2" key="1">
    <citation type="submission" date="2022-04" db="EMBL/GenBank/DDBJ databases">
        <title>Halocatena sp. nov., isolated from a salt lake.</title>
        <authorList>
            <person name="Cui H.-L."/>
        </authorList>
    </citation>
    <scope>NUCLEOTIDE SEQUENCE</scope>
    <source>
        <strain evidence="2">AD-1</strain>
        <plasmid evidence="2">unnamed1</plasmid>
    </source>
</reference>
<evidence type="ECO:0000259" key="1">
    <source>
        <dbReference type="Pfam" id="PF00089"/>
    </source>
</evidence>
<dbReference type="EMBL" id="CP096020">
    <property type="protein sequence ID" value="UPM44543.1"/>
    <property type="molecule type" value="Genomic_DNA"/>
</dbReference>
<dbReference type="GO" id="GO:0006508">
    <property type="term" value="P:proteolysis"/>
    <property type="evidence" value="ECO:0007669"/>
    <property type="project" value="InterPro"/>
</dbReference>